<protein>
    <submittedName>
        <fullName evidence="2">Uncharacterized protein</fullName>
    </submittedName>
</protein>
<dbReference type="Proteomes" id="UP000244201">
    <property type="component" value="Chromosome"/>
</dbReference>
<dbReference type="RefSeq" id="WP_108149583.1">
    <property type="nucleotide sequence ID" value="NZ_CP026304.1"/>
</dbReference>
<dbReference type="AlphaFoldDB" id="A0A2R4T425"/>
<name>A0A2R4T425_9ACTN</name>
<keyword evidence="3" id="KW-1185">Reference proteome</keyword>
<dbReference type="GeneID" id="55657228"/>
<proteinExistence type="predicted"/>
<accession>A0A2R4T425</accession>
<keyword evidence="1" id="KW-0472">Membrane</keyword>
<reference evidence="2 3" key="1">
    <citation type="submission" date="2018-01" db="EMBL/GenBank/DDBJ databases">
        <title>Complete genome sequence of Streptomyces lunaelactis MM109T, a Ferroverdin A producer isolated from cave moonmilk deposits.</title>
        <authorList>
            <person name="Naome A."/>
            <person name="Martinet L."/>
            <person name="Maciejewska M."/>
            <person name="Anderssen S."/>
            <person name="Adam D."/>
            <person name="Tenconi E."/>
            <person name="Deflandre B."/>
            <person name="Arguelles-Arias A."/>
            <person name="Calusinska M."/>
            <person name="Copieters W."/>
            <person name="Karim L."/>
            <person name="Hanikenne M."/>
            <person name="Baurain D."/>
            <person name="van Wezel G."/>
            <person name="Smargiasso N."/>
            <person name="de Pauw E."/>
            <person name="Delfosse P."/>
            <person name="Rigali S."/>
        </authorList>
    </citation>
    <scope>NUCLEOTIDE SEQUENCE [LARGE SCALE GENOMIC DNA]</scope>
    <source>
        <strain evidence="2 3">MM109</strain>
    </source>
</reference>
<evidence type="ECO:0000313" key="2">
    <source>
        <dbReference type="EMBL" id="AVZ73851.1"/>
    </source>
</evidence>
<dbReference type="KEGG" id="slk:SLUN_18385"/>
<evidence type="ECO:0000313" key="3">
    <source>
        <dbReference type="Proteomes" id="UP000244201"/>
    </source>
</evidence>
<evidence type="ECO:0000256" key="1">
    <source>
        <dbReference type="SAM" id="Phobius"/>
    </source>
</evidence>
<keyword evidence="1" id="KW-1133">Transmembrane helix</keyword>
<dbReference type="EMBL" id="CP026304">
    <property type="protein sequence ID" value="AVZ73851.1"/>
    <property type="molecule type" value="Genomic_DNA"/>
</dbReference>
<keyword evidence="1" id="KW-0812">Transmembrane</keyword>
<feature type="transmembrane region" description="Helical" evidence="1">
    <location>
        <begin position="34"/>
        <end position="55"/>
    </location>
</feature>
<sequence>MTEQPATLEIPESPESAPEILATPKEPRRIDRRLVVGVSVVLALAVVAGGGFWALDRLGDADRTAPTVVWAEPAGGAADDGKAAQPKGLAASLLPVPYGYELGPDIDVYGNDTVLSKRQAVAVFKEGSRGLPSAQRNQRNKAVDKLKLQGVAMRSYRSFDGGFAIEVQLAQIENAGKGRELAQFQSAFADALGIFRKGPAIQGYKNAKCFLMPKDSKAKLDAMFCSAYQGDVLMNATAYGVKPLDTIGAAAILSKQLDHLKSPGEYV</sequence>
<organism evidence="2 3">
    <name type="scientific">Streptomyces lunaelactis</name>
    <dbReference type="NCBI Taxonomy" id="1535768"/>
    <lineage>
        <taxon>Bacteria</taxon>
        <taxon>Bacillati</taxon>
        <taxon>Actinomycetota</taxon>
        <taxon>Actinomycetes</taxon>
        <taxon>Kitasatosporales</taxon>
        <taxon>Streptomycetaceae</taxon>
        <taxon>Streptomyces</taxon>
    </lineage>
</organism>
<dbReference type="OrthoDB" id="3853749at2"/>
<gene>
    <name evidence="2" type="ORF">SLUN_18385</name>
</gene>